<feature type="transmembrane region" description="Helical" evidence="1">
    <location>
        <begin position="16"/>
        <end position="35"/>
    </location>
</feature>
<name>D6U2L4_KTERA</name>
<dbReference type="Proteomes" id="UP000004508">
    <property type="component" value="Unassembled WGS sequence"/>
</dbReference>
<sequence>MSASFSSHSYNFPYKWTVAIVVIFGSFMSVLNQAYSHISAIQCMRF</sequence>
<keyword evidence="1" id="KW-1133">Transmembrane helix</keyword>
<evidence type="ECO:0000313" key="2">
    <source>
        <dbReference type="EMBL" id="EFH80978.1"/>
    </source>
</evidence>
<comment type="caution">
    <text evidence="2">The sequence shown here is derived from an EMBL/GenBank/DDBJ whole genome shotgun (WGS) entry which is preliminary data.</text>
</comment>
<organism evidence="2 3">
    <name type="scientific">Ktedonobacter racemifer DSM 44963</name>
    <dbReference type="NCBI Taxonomy" id="485913"/>
    <lineage>
        <taxon>Bacteria</taxon>
        <taxon>Bacillati</taxon>
        <taxon>Chloroflexota</taxon>
        <taxon>Ktedonobacteria</taxon>
        <taxon>Ktedonobacterales</taxon>
        <taxon>Ktedonobacteraceae</taxon>
        <taxon>Ktedonobacter</taxon>
    </lineage>
</organism>
<dbReference type="EMBL" id="ADVG01000004">
    <property type="protein sequence ID" value="EFH80978.1"/>
    <property type="molecule type" value="Genomic_DNA"/>
</dbReference>
<dbReference type="AlphaFoldDB" id="D6U2L4"/>
<evidence type="ECO:0000256" key="1">
    <source>
        <dbReference type="SAM" id="Phobius"/>
    </source>
</evidence>
<keyword evidence="3" id="KW-1185">Reference proteome</keyword>
<protein>
    <submittedName>
        <fullName evidence="2">Uncharacterized protein</fullName>
    </submittedName>
</protein>
<gene>
    <name evidence="2" type="ORF">Krac_1628</name>
</gene>
<dbReference type="STRING" id="485913.Krac_1628"/>
<keyword evidence="1" id="KW-0812">Transmembrane</keyword>
<evidence type="ECO:0000313" key="3">
    <source>
        <dbReference type="Proteomes" id="UP000004508"/>
    </source>
</evidence>
<accession>D6U2L4</accession>
<dbReference type="InParanoid" id="D6U2L4"/>
<reference evidence="2 3" key="1">
    <citation type="journal article" date="2011" name="Stand. Genomic Sci.">
        <title>Non-contiguous finished genome sequence and contextual data of the filamentous soil bacterium Ktedonobacter racemifer type strain (SOSP1-21).</title>
        <authorList>
            <person name="Chang Y.J."/>
            <person name="Land M."/>
            <person name="Hauser L."/>
            <person name="Chertkov O."/>
            <person name="Del Rio T.G."/>
            <person name="Nolan M."/>
            <person name="Copeland A."/>
            <person name="Tice H."/>
            <person name="Cheng J.F."/>
            <person name="Lucas S."/>
            <person name="Han C."/>
            <person name="Goodwin L."/>
            <person name="Pitluck S."/>
            <person name="Ivanova N."/>
            <person name="Ovchinikova G."/>
            <person name="Pati A."/>
            <person name="Chen A."/>
            <person name="Palaniappan K."/>
            <person name="Mavromatis K."/>
            <person name="Liolios K."/>
            <person name="Brettin T."/>
            <person name="Fiebig A."/>
            <person name="Rohde M."/>
            <person name="Abt B."/>
            <person name="Goker M."/>
            <person name="Detter J.C."/>
            <person name="Woyke T."/>
            <person name="Bristow J."/>
            <person name="Eisen J.A."/>
            <person name="Markowitz V."/>
            <person name="Hugenholtz P."/>
            <person name="Kyrpides N.C."/>
            <person name="Klenk H.P."/>
            <person name="Lapidus A."/>
        </authorList>
    </citation>
    <scope>NUCLEOTIDE SEQUENCE [LARGE SCALE GENOMIC DNA]</scope>
    <source>
        <strain evidence="3">DSM 44963</strain>
    </source>
</reference>
<proteinExistence type="predicted"/>
<keyword evidence="1" id="KW-0472">Membrane</keyword>